<dbReference type="PANTHER" id="PTHR47985">
    <property type="entry name" value="OS07G0668900 PROTEIN"/>
    <property type="match status" value="1"/>
</dbReference>
<evidence type="ECO:0000256" key="1">
    <source>
        <dbReference type="ARBA" id="ARBA00004193"/>
    </source>
</evidence>
<protein>
    <submittedName>
        <fullName evidence="14">Probable serine/threonine-protein kinase PBL25</fullName>
    </submittedName>
</protein>
<feature type="domain" description="Protein kinase" evidence="12">
    <location>
        <begin position="71"/>
        <end position="349"/>
    </location>
</feature>
<name>A0A8B8MBT8_ABRPR</name>
<evidence type="ECO:0000259" key="12">
    <source>
        <dbReference type="PROSITE" id="PS50011"/>
    </source>
</evidence>
<keyword evidence="5" id="KW-0808">Transferase</keyword>
<accession>A0A8B8MBT8</accession>
<evidence type="ECO:0000256" key="7">
    <source>
        <dbReference type="ARBA" id="ARBA00022777"/>
    </source>
</evidence>
<evidence type="ECO:0000256" key="9">
    <source>
        <dbReference type="ARBA" id="ARBA00023136"/>
    </source>
</evidence>
<keyword evidence="3" id="KW-1003">Cell membrane</keyword>
<feature type="compositionally biased region" description="Low complexity" evidence="11">
    <location>
        <begin position="445"/>
        <end position="457"/>
    </location>
</feature>
<keyword evidence="13" id="KW-1185">Reference proteome</keyword>
<keyword evidence="7 14" id="KW-0418">Kinase</keyword>
<keyword evidence="9" id="KW-0472">Membrane</keyword>
<evidence type="ECO:0000256" key="8">
    <source>
        <dbReference type="ARBA" id="ARBA00022840"/>
    </source>
</evidence>
<sequence length="627" mass="68278">MNCFPCCGPQKSKSSISRSEHGSPPPPETFATKTPPDIKKPKPEEANQVETPNIQAQNFTFRELATATKNFRQDCLISETGFGRVYKGIIPATGQVVAVKQIDRNGIQCTSKEFLAEVATLSNLHQENLVNLIGYCADGDQRLLVFELFQGRTLENRLFENKEGEAPLNWFDRMKIAAGASKGLEYLHNSANPAVIFRDLKATHIILDNDIIVKLCDFGLARLSGADKMNHAPPRVMGTYGYCAPEYVRTGQFTVKSDVYSFGVVLLELITGRRAIDTTRSNDEQNLVSWAQPLFRDPKRYPDMADPILNKQFPEKDLNQVVAIAAMCLQEEAEARPLISDVVTALSFLSTAPTEVIPPSLPPATSISKESAAGDSESESDTESGKGSRRSVAASAKNRKSDVDNEDDYYKNDDQHGSDSQLQPAVSSKTSRKSNSRSRKEKLSSDSGDGSISSSSKSSRKSHGAVGDLSHKNSRKSSIKDLSQKSSKKSSIKDLSQKSSKKSSIKDLSQKSSRKSSIKESGHKSSRKSSVRVLSHKSSMESEEGSISSSCRSSSVVSEDESVMSEHSSRILSHGNMSFGHVSSVHSDHSSSKRTEQDSIHLDHATSLGSDAGSGHPFDRISSSGSD</sequence>
<evidence type="ECO:0000256" key="2">
    <source>
        <dbReference type="ARBA" id="ARBA00008684"/>
    </source>
</evidence>
<dbReference type="SUPFAM" id="SSF56112">
    <property type="entry name" value="Protein kinase-like (PK-like)"/>
    <property type="match status" value="1"/>
</dbReference>
<reference evidence="14" key="2">
    <citation type="submission" date="2025-08" db="UniProtKB">
        <authorList>
            <consortium name="RefSeq"/>
        </authorList>
    </citation>
    <scope>IDENTIFICATION</scope>
    <source>
        <tissue evidence="14">Young leaves</tissue>
    </source>
</reference>
<dbReference type="InterPro" id="IPR001245">
    <property type="entry name" value="Ser-Thr/Tyr_kinase_cat_dom"/>
</dbReference>
<keyword evidence="4" id="KW-0723">Serine/threonine-protein kinase</keyword>
<dbReference type="InterPro" id="IPR000719">
    <property type="entry name" value="Prot_kinase_dom"/>
</dbReference>
<evidence type="ECO:0000256" key="3">
    <source>
        <dbReference type="ARBA" id="ARBA00022475"/>
    </source>
</evidence>
<evidence type="ECO:0000313" key="14">
    <source>
        <dbReference type="RefSeq" id="XP_027364569.1"/>
    </source>
</evidence>
<reference evidence="13" key="1">
    <citation type="journal article" date="2019" name="Toxins">
        <title>Detection of Abrin-Like and Prepropulchellin-Like Toxin Genes and Transcripts Using Whole Genome Sequencing and Full-Length Transcript Sequencing of Abrus precatorius.</title>
        <authorList>
            <person name="Hovde B.T."/>
            <person name="Daligault H.E."/>
            <person name="Hanschen E.R."/>
            <person name="Kunde Y.A."/>
            <person name="Johnson M.B."/>
            <person name="Starkenburg S.R."/>
            <person name="Johnson S.L."/>
        </authorList>
    </citation>
    <scope>NUCLEOTIDE SEQUENCE [LARGE SCALE GENOMIC DNA]</scope>
</reference>
<evidence type="ECO:0000256" key="4">
    <source>
        <dbReference type="ARBA" id="ARBA00022527"/>
    </source>
</evidence>
<feature type="region of interest" description="Disordered" evidence="11">
    <location>
        <begin position="354"/>
        <end position="627"/>
    </location>
</feature>
<dbReference type="FunFam" id="1.10.510.10:FF:000032">
    <property type="entry name" value="Serine/threonine-protein kinase PBS1"/>
    <property type="match status" value="1"/>
</dbReference>
<feature type="compositionally biased region" description="Basic and acidic residues" evidence="11">
    <location>
        <begin position="586"/>
        <end position="604"/>
    </location>
</feature>
<gene>
    <name evidence="14" type="primary">LOC113871669</name>
</gene>
<dbReference type="Gene3D" id="1.10.510.10">
    <property type="entry name" value="Transferase(Phosphotransferase) domain 1"/>
    <property type="match status" value="1"/>
</dbReference>
<feature type="compositionally biased region" description="Low complexity" evidence="11">
    <location>
        <begin position="545"/>
        <end position="557"/>
    </location>
</feature>
<dbReference type="Pfam" id="PF07714">
    <property type="entry name" value="PK_Tyr_Ser-Thr"/>
    <property type="match status" value="1"/>
</dbReference>
<comment type="subcellular location">
    <subcellularLocation>
        <location evidence="1">Cell membrane</location>
        <topology evidence="1">Lipid-anchor</topology>
    </subcellularLocation>
</comment>
<dbReference type="Proteomes" id="UP000694853">
    <property type="component" value="Unplaced"/>
</dbReference>
<dbReference type="KEGG" id="aprc:113871669"/>
<evidence type="ECO:0000256" key="6">
    <source>
        <dbReference type="ARBA" id="ARBA00022741"/>
    </source>
</evidence>
<dbReference type="GO" id="GO:0005524">
    <property type="term" value="F:ATP binding"/>
    <property type="evidence" value="ECO:0007669"/>
    <property type="project" value="UniProtKB-KW"/>
</dbReference>
<keyword evidence="6" id="KW-0547">Nucleotide-binding</keyword>
<dbReference type="InterPro" id="IPR011009">
    <property type="entry name" value="Kinase-like_dom_sf"/>
</dbReference>
<dbReference type="GO" id="GO:0004674">
    <property type="term" value="F:protein serine/threonine kinase activity"/>
    <property type="evidence" value="ECO:0007669"/>
    <property type="project" value="UniProtKB-KW"/>
</dbReference>
<evidence type="ECO:0000256" key="11">
    <source>
        <dbReference type="SAM" id="MobiDB-lite"/>
    </source>
</evidence>
<dbReference type="OrthoDB" id="1428611at2759"/>
<keyword evidence="10" id="KW-0449">Lipoprotein</keyword>
<dbReference type="GeneID" id="113871669"/>
<organism evidence="13 14">
    <name type="scientific">Abrus precatorius</name>
    <name type="common">Indian licorice</name>
    <name type="synonym">Glycine abrus</name>
    <dbReference type="NCBI Taxonomy" id="3816"/>
    <lineage>
        <taxon>Eukaryota</taxon>
        <taxon>Viridiplantae</taxon>
        <taxon>Streptophyta</taxon>
        <taxon>Embryophyta</taxon>
        <taxon>Tracheophyta</taxon>
        <taxon>Spermatophyta</taxon>
        <taxon>Magnoliopsida</taxon>
        <taxon>eudicotyledons</taxon>
        <taxon>Gunneridae</taxon>
        <taxon>Pentapetalae</taxon>
        <taxon>rosids</taxon>
        <taxon>fabids</taxon>
        <taxon>Fabales</taxon>
        <taxon>Fabaceae</taxon>
        <taxon>Papilionoideae</taxon>
        <taxon>50 kb inversion clade</taxon>
        <taxon>NPAAA clade</taxon>
        <taxon>indigoferoid/millettioid clade</taxon>
        <taxon>Abreae</taxon>
        <taxon>Abrus</taxon>
    </lineage>
</organism>
<dbReference type="RefSeq" id="XP_027364569.1">
    <property type="nucleotide sequence ID" value="XM_027508768.1"/>
</dbReference>
<evidence type="ECO:0000313" key="13">
    <source>
        <dbReference type="Proteomes" id="UP000694853"/>
    </source>
</evidence>
<feature type="compositionally biased region" description="Basic residues" evidence="11">
    <location>
        <begin position="430"/>
        <end position="440"/>
    </location>
</feature>
<proteinExistence type="inferred from homology"/>
<evidence type="ECO:0000256" key="5">
    <source>
        <dbReference type="ARBA" id="ARBA00022679"/>
    </source>
</evidence>
<feature type="region of interest" description="Disordered" evidence="11">
    <location>
        <begin position="1"/>
        <end position="53"/>
    </location>
</feature>
<comment type="similarity">
    <text evidence="2">Belongs to the protein kinase superfamily. Ser/Thr protein kinase family.</text>
</comment>
<keyword evidence="8" id="KW-0067">ATP-binding</keyword>
<dbReference type="GO" id="GO:0005886">
    <property type="term" value="C:plasma membrane"/>
    <property type="evidence" value="ECO:0007669"/>
    <property type="project" value="UniProtKB-SubCell"/>
</dbReference>
<feature type="compositionally biased region" description="Basic and acidic residues" evidence="11">
    <location>
        <begin position="36"/>
        <end position="45"/>
    </location>
</feature>
<evidence type="ECO:0000256" key="10">
    <source>
        <dbReference type="ARBA" id="ARBA00023288"/>
    </source>
</evidence>
<dbReference type="PROSITE" id="PS50011">
    <property type="entry name" value="PROTEIN_KINASE_DOM"/>
    <property type="match status" value="1"/>
</dbReference>
<dbReference type="AlphaFoldDB" id="A0A8B8MBT8"/>
<feature type="compositionally biased region" description="Basic and acidic residues" evidence="11">
    <location>
        <begin position="399"/>
        <end position="417"/>
    </location>
</feature>
<dbReference type="Gene3D" id="3.30.200.20">
    <property type="entry name" value="Phosphorylase Kinase, domain 1"/>
    <property type="match status" value="1"/>
</dbReference>
<dbReference type="PANTHER" id="PTHR47985:SF32">
    <property type="entry name" value="RECEPTOR-LIKE KINASE LIP2"/>
    <property type="match status" value="1"/>
</dbReference>